<keyword evidence="8" id="KW-1185">Reference proteome</keyword>
<feature type="transmembrane region" description="Helical" evidence="6">
    <location>
        <begin position="503"/>
        <end position="523"/>
    </location>
</feature>
<feature type="transmembrane region" description="Helical" evidence="6">
    <location>
        <begin position="69"/>
        <end position="90"/>
    </location>
</feature>
<evidence type="ECO:0000256" key="2">
    <source>
        <dbReference type="ARBA" id="ARBA00022448"/>
    </source>
</evidence>
<evidence type="ECO:0000256" key="1">
    <source>
        <dbReference type="ARBA" id="ARBA00004141"/>
    </source>
</evidence>
<feature type="transmembrane region" description="Helical" evidence="6">
    <location>
        <begin position="162"/>
        <end position="184"/>
    </location>
</feature>
<feature type="transmembrane region" description="Helical" evidence="6">
    <location>
        <begin position="471"/>
        <end position="497"/>
    </location>
</feature>
<dbReference type="Gene3D" id="1.20.1250.20">
    <property type="entry name" value="MFS general substrate transporter like domains"/>
    <property type="match status" value="1"/>
</dbReference>
<feature type="transmembrane region" description="Helical" evidence="6">
    <location>
        <begin position="102"/>
        <end position="118"/>
    </location>
</feature>
<feature type="transmembrane region" description="Helical" evidence="6">
    <location>
        <begin position="204"/>
        <end position="222"/>
    </location>
</feature>
<keyword evidence="2" id="KW-0813">Transport</keyword>
<reference evidence="8" key="1">
    <citation type="submission" date="2017-03" db="EMBL/GenBank/DDBJ databases">
        <title>Full genome sequence of a non-lethal Shewanella isolate that potentiates virulence of Vibio parahaemolyticus causing acute hepatopancreatic necrosis disease (AHPND) in shrimp.</title>
        <authorList>
            <person name="Prachumwat A."/>
            <person name="Sritunyalucksana K."/>
        </authorList>
    </citation>
    <scope>NUCLEOTIDE SEQUENCE [LARGE SCALE GENOMIC DNA]</scope>
    <source>
        <strain evidence="8">TH2012</strain>
    </source>
</reference>
<keyword evidence="3 6" id="KW-0812">Transmembrane</keyword>
<feature type="transmembrane region" description="Helical" evidence="6">
    <location>
        <begin position="382"/>
        <end position="405"/>
    </location>
</feature>
<dbReference type="InterPro" id="IPR036259">
    <property type="entry name" value="MFS_trans_sf"/>
</dbReference>
<organism evidence="7 8">
    <name type="scientific">Shewanella khirikhana</name>
    <dbReference type="NCBI Taxonomy" id="1965282"/>
    <lineage>
        <taxon>Bacteria</taxon>
        <taxon>Pseudomonadati</taxon>
        <taxon>Pseudomonadota</taxon>
        <taxon>Gammaproteobacteria</taxon>
        <taxon>Alteromonadales</taxon>
        <taxon>Shewanellaceae</taxon>
        <taxon>Shewanella</taxon>
    </lineage>
</organism>
<keyword evidence="4 6" id="KW-1133">Transmembrane helix</keyword>
<dbReference type="PANTHER" id="PTHR19432:SF35">
    <property type="entry name" value="SOLUTE CARRIER FAMILY 45 MEMBER 3 ISOFORM X1"/>
    <property type="match status" value="1"/>
</dbReference>
<evidence type="ECO:0000256" key="5">
    <source>
        <dbReference type="ARBA" id="ARBA00023136"/>
    </source>
</evidence>
<proteinExistence type="predicted"/>
<dbReference type="InterPro" id="IPR011701">
    <property type="entry name" value="MFS"/>
</dbReference>
<gene>
    <name evidence="7" type="ORF">STH12_01332</name>
</gene>
<accession>A0ABN5TSJ6</accession>
<feature type="transmembrane region" description="Helical" evidence="6">
    <location>
        <begin position="339"/>
        <end position="362"/>
    </location>
</feature>
<feature type="transmembrane region" description="Helical" evidence="6">
    <location>
        <begin position="437"/>
        <end position="459"/>
    </location>
</feature>
<dbReference type="RefSeq" id="WP_126166820.1">
    <property type="nucleotide sequence ID" value="NZ_CP020373.1"/>
</dbReference>
<protein>
    <submittedName>
        <fullName evidence="7">Major Facilitator Superfamily protein</fullName>
    </submittedName>
</protein>
<keyword evidence="5 6" id="KW-0472">Membrane</keyword>
<evidence type="ECO:0000313" key="8">
    <source>
        <dbReference type="Proteomes" id="UP000278437"/>
    </source>
</evidence>
<feature type="transmembrane region" description="Helical" evidence="6">
    <location>
        <begin position="283"/>
        <end position="301"/>
    </location>
</feature>
<name>A0ABN5TSJ6_9GAMM</name>
<evidence type="ECO:0000313" key="7">
    <source>
        <dbReference type="EMBL" id="AZQ10454.1"/>
    </source>
</evidence>
<dbReference type="EMBL" id="CP020373">
    <property type="protein sequence ID" value="AZQ10454.1"/>
    <property type="molecule type" value="Genomic_DNA"/>
</dbReference>
<evidence type="ECO:0000256" key="4">
    <source>
        <dbReference type="ARBA" id="ARBA00022989"/>
    </source>
</evidence>
<dbReference type="SUPFAM" id="SSF103473">
    <property type="entry name" value="MFS general substrate transporter"/>
    <property type="match status" value="1"/>
</dbReference>
<feature type="transmembrane region" description="Helical" evidence="6">
    <location>
        <begin position="412"/>
        <end position="431"/>
    </location>
</feature>
<evidence type="ECO:0000256" key="3">
    <source>
        <dbReference type="ARBA" id="ARBA00022692"/>
    </source>
</evidence>
<feature type="transmembrane region" description="Helical" evidence="6">
    <location>
        <begin position="28"/>
        <end position="49"/>
    </location>
</feature>
<comment type="subcellular location">
    <subcellularLocation>
        <location evidence="1">Membrane</location>
        <topology evidence="1">Multi-pass membrane protein</topology>
    </subcellularLocation>
</comment>
<dbReference type="Proteomes" id="UP000278437">
    <property type="component" value="Chromosome"/>
</dbReference>
<evidence type="ECO:0000256" key="6">
    <source>
        <dbReference type="SAM" id="Phobius"/>
    </source>
</evidence>
<dbReference type="Pfam" id="PF07690">
    <property type="entry name" value="MFS_1"/>
    <property type="match status" value="1"/>
</dbReference>
<sequence length="532" mass="57891">MNSSRTTAFDSAEASLTQPPSAHLKPMLSFWQIFNMCFGFLGIQFGFALQNANVSRIFQTLGASIDDIPILWIAGPLTGLLVQPIVGHLSDNTWNRLGRRRPYFLIGAVLTTLALFVMPHSPYLWVAAGMLWVMDASINIAMEPFRAFVGDKLPENQRAKGFAMQSFFIGIGAVVASMLPYLLSNYAGVANTAPEGQIADTVRYSFYLGGVVLFLAVGWTIITSREYSPEQMAAFEKGDAEGNQVDKAHSRSAAQYRSGALIWSVSGLMITAVTAALSLDKQLYILGFGVFAFGPLQYYCAGVVSRCATEANCQARCKQGMVFTVVDDLFHMPDAMKRLAWVQFFSWFALFAMWIYTTAAVTSFHYGTSDVLSKAYNDGADWVGVLFAAYNGFAALAAMVIPLMCMVFGLRAAHMINLCFGGLSLMSFFIIKDGSLLWLPMIGVGFAWASILSVPYALLSTSLPAGKMGTYMGIFNFFIVIPQLLAATVLGFILKMVFANEPIYALIVGGLSMVIAALCMLRLPSTAPSNNA</sequence>
<dbReference type="PANTHER" id="PTHR19432">
    <property type="entry name" value="SUGAR TRANSPORTER"/>
    <property type="match status" value="1"/>
</dbReference>